<evidence type="ECO:0000313" key="12">
    <source>
        <dbReference type="EMBL" id="PWN93744.1"/>
    </source>
</evidence>
<evidence type="ECO:0000256" key="10">
    <source>
        <dbReference type="SAM" id="MobiDB-lite"/>
    </source>
</evidence>
<dbReference type="SUPFAM" id="SSF82171">
    <property type="entry name" value="DPP6 N-terminal domain-like"/>
    <property type="match status" value="1"/>
</dbReference>
<protein>
    <recommendedName>
        <fullName evidence="2 8">Eukaryotic translation initiation factor 2A</fullName>
        <shortName evidence="8">eIF-2A</shortName>
    </recommendedName>
</protein>
<evidence type="ECO:0000259" key="11">
    <source>
        <dbReference type="Pfam" id="PF08662"/>
    </source>
</evidence>
<dbReference type="Proteomes" id="UP000245768">
    <property type="component" value="Unassembled WGS sequence"/>
</dbReference>
<dbReference type="EMBL" id="KZ819634">
    <property type="protein sequence ID" value="PWN93744.1"/>
    <property type="molecule type" value="Genomic_DNA"/>
</dbReference>
<dbReference type="PANTHER" id="PTHR13227">
    <property type="entry name" value="EUKARYOTIC TRANSLATION INITIATION FACTOR 2A"/>
    <property type="match status" value="1"/>
</dbReference>
<dbReference type="OrthoDB" id="2194683at2759"/>
<dbReference type="GO" id="GO:0003743">
    <property type="term" value="F:translation initiation factor activity"/>
    <property type="evidence" value="ECO:0007669"/>
    <property type="project" value="UniProtKB-UniRule"/>
</dbReference>
<comment type="similarity">
    <text evidence="1 8">Belongs to the WD repeat EIF2A family.</text>
</comment>
<dbReference type="Pfam" id="PF08662">
    <property type="entry name" value="eIF2A"/>
    <property type="match status" value="1"/>
</dbReference>
<keyword evidence="7 8" id="KW-0648">Protein biosynthesis</keyword>
<dbReference type="RefSeq" id="XP_025380942.1">
    <property type="nucleotide sequence ID" value="XM_025520615.1"/>
</dbReference>
<evidence type="ECO:0000313" key="13">
    <source>
        <dbReference type="Proteomes" id="UP000245768"/>
    </source>
</evidence>
<evidence type="ECO:0000256" key="1">
    <source>
        <dbReference type="ARBA" id="ARBA00009573"/>
    </source>
</evidence>
<evidence type="ECO:0000256" key="5">
    <source>
        <dbReference type="ARBA" id="ARBA00022737"/>
    </source>
</evidence>
<dbReference type="STRING" id="215250.A0A316YYA5"/>
<evidence type="ECO:0000256" key="9">
    <source>
        <dbReference type="SAM" id="Coils"/>
    </source>
</evidence>
<keyword evidence="4" id="KW-0853">WD repeat</keyword>
<dbReference type="GO" id="GO:0006417">
    <property type="term" value="P:regulation of translation"/>
    <property type="evidence" value="ECO:0007669"/>
    <property type="project" value="UniProtKB-KW"/>
</dbReference>
<dbReference type="GeneID" id="37042531"/>
<dbReference type="InParanoid" id="A0A316YYA5"/>
<feature type="compositionally biased region" description="Low complexity" evidence="10">
    <location>
        <begin position="513"/>
        <end position="524"/>
    </location>
</feature>
<accession>A0A316YYA5</accession>
<keyword evidence="6 8" id="KW-0810">Translation regulation</keyword>
<dbReference type="PIRSF" id="PIRSF017222">
    <property type="entry name" value="eIF2A"/>
    <property type="match status" value="1"/>
</dbReference>
<dbReference type="InterPro" id="IPR011387">
    <property type="entry name" value="TIF2A"/>
</dbReference>
<dbReference type="GO" id="GO:0022627">
    <property type="term" value="C:cytosolic small ribosomal subunit"/>
    <property type="evidence" value="ECO:0007669"/>
    <property type="project" value="TreeGrafter"/>
</dbReference>
<dbReference type="GO" id="GO:0000049">
    <property type="term" value="F:tRNA binding"/>
    <property type="evidence" value="ECO:0007669"/>
    <property type="project" value="UniProtKB-UniRule"/>
</dbReference>
<keyword evidence="13" id="KW-1185">Reference proteome</keyword>
<sequence length="654" mass="70129">MTTFDSQYAWRSQRSIGVYAGPPSYESLTTDTLDADFVNSSARALRYSPNGSLLAAAFDSAVLLVTTSSTETGTSSAQDNKCRQSHVLPVEKVVDLQFSPRGTWLSTWQRPYKDQDGNNERNLKVWNAKTGECVGSFERKSQEGCHFQFAQSETAALRLVSGELQVFDPAALDSKGVIGRLKLEGMTSYEIGPGEKPSVAVFCGEKKGAPASVRVYSLASLIPTPDQPPAPISQKTFFKADKIQIKWNTAGTALLFLTSTDVDKTGKSYYGETNLYMMSTRGDFDCRVALDKEGPVHDFEWNPNCREFVVIYGYMPAKTTLFSYRVNVIAELGTASRNVAAFNPQGRLLLIAGFGNLSGTVDIWDREKLGGSAGTSAEANAAGKLFSFDGSNSSVCQWSPDGQFILTATLSPRLRVDNGVRIWHCTGQLVHLDLINELYHASWRPLLASDSMERFPFPKALPPAPTPSPAAQTALEALKAKASRPTGAYRPPGARGQPASDVFQKAREEAYANGNGSSTSNGSGAYVPPGKKGGKRSVPGAAPPPGSQPAQQQQQKGGAKGSGGANNKKKSAGTSTPPTPAPEAAAPLASGAADVGGNAAEMGAIDKKLRNLNKKLKAIQELKDKRDKGEKLEQTQLQKIETEASLREELANLE</sequence>
<feature type="coiled-coil region" evidence="9">
    <location>
        <begin position="602"/>
        <end position="632"/>
    </location>
</feature>
<feature type="region of interest" description="Disordered" evidence="10">
    <location>
        <begin position="512"/>
        <end position="595"/>
    </location>
</feature>
<feature type="region of interest" description="Disordered" evidence="10">
    <location>
        <begin position="478"/>
        <end position="500"/>
    </location>
</feature>
<keyword evidence="3 8" id="KW-0396">Initiation factor</keyword>
<dbReference type="GO" id="GO:0003729">
    <property type="term" value="F:mRNA binding"/>
    <property type="evidence" value="ECO:0007669"/>
    <property type="project" value="TreeGrafter"/>
</dbReference>
<name>A0A316YYA5_9BASI</name>
<dbReference type="GO" id="GO:0043022">
    <property type="term" value="F:ribosome binding"/>
    <property type="evidence" value="ECO:0007669"/>
    <property type="project" value="UniProtKB-UniRule"/>
</dbReference>
<dbReference type="InterPro" id="IPR015943">
    <property type="entry name" value="WD40/YVTN_repeat-like_dom_sf"/>
</dbReference>
<dbReference type="AlphaFoldDB" id="A0A316YYA5"/>
<evidence type="ECO:0000256" key="2">
    <source>
        <dbReference type="ARBA" id="ARBA00013819"/>
    </source>
</evidence>
<dbReference type="PANTHER" id="PTHR13227:SF0">
    <property type="entry name" value="EUKARYOTIC TRANSLATION INITIATION FACTOR 2A"/>
    <property type="match status" value="1"/>
</dbReference>
<dbReference type="FunCoup" id="A0A316YYA5">
    <property type="interactions" value="678"/>
</dbReference>
<evidence type="ECO:0000256" key="3">
    <source>
        <dbReference type="ARBA" id="ARBA00022540"/>
    </source>
</evidence>
<keyword evidence="9" id="KW-0175">Coiled coil</keyword>
<evidence type="ECO:0000256" key="8">
    <source>
        <dbReference type="PIRNR" id="PIRNR017222"/>
    </source>
</evidence>
<evidence type="ECO:0000256" key="6">
    <source>
        <dbReference type="ARBA" id="ARBA00022845"/>
    </source>
</evidence>
<feature type="compositionally biased region" description="Low complexity" evidence="10">
    <location>
        <begin position="572"/>
        <end position="593"/>
    </location>
</feature>
<dbReference type="Gene3D" id="2.130.10.10">
    <property type="entry name" value="YVTN repeat-like/Quinoprotein amine dehydrogenase"/>
    <property type="match status" value="2"/>
</dbReference>
<feature type="compositionally biased region" description="Low complexity" evidence="10">
    <location>
        <begin position="548"/>
        <end position="557"/>
    </location>
</feature>
<proteinExistence type="inferred from homology"/>
<comment type="function">
    <text evidence="8">Functions in the early steps of protein synthesis of a small number of specific mRNAs. Acts by directing the binding of methionyl-tRNAi to 40S ribosomal subunits. In contrast to the eIF-2 complex, it binds methionyl-tRNAi to 40S subunits in a codon-dependent manner, whereas the eIF-2 complex binds methionyl-tRNAi to 40S subunits in a GTP-dependent manner.</text>
</comment>
<evidence type="ECO:0000256" key="4">
    <source>
        <dbReference type="ARBA" id="ARBA00022574"/>
    </source>
</evidence>
<feature type="domain" description="Translation initiation factor beta propellor-like" evidence="11">
    <location>
        <begin position="235"/>
        <end position="440"/>
    </location>
</feature>
<keyword evidence="5" id="KW-0677">Repeat</keyword>
<organism evidence="12 13">
    <name type="scientific">Acaromyces ingoldii</name>
    <dbReference type="NCBI Taxonomy" id="215250"/>
    <lineage>
        <taxon>Eukaryota</taxon>
        <taxon>Fungi</taxon>
        <taxon>Dikarya</taxon>
        <taxon>Basidiomycota</taxon>
        <taxon>Ustilaginomycotina</taxon>
        <taxon>Exobasidiomycetes</taxon>
        <taxon>Exobasidiales</taxon>
        <taxon>Cryptobasidiaceae</taxon>
        <taxon>Acaromyces</taxon>
    </lineage>
</organism>
<dbReference type="InterPro" id="IPR013979">
    <property type="entry name" value="TIF_beta_prop-like"/>
</dbReference>
<reference evidence="12" key="1">
    <citation type="journal article" date="2018" name="Mol. Biol. Evol.">
        <title>Broad Genomic Sampling Reveals a Smut Pathogenic Ancestry of the Fungal Clade Ustilaginomycotina.</title>
        <authorList>
            <person name="Kijpornyongpan T."/>
            <person name="Mondo S.J."/>
            <person name="Barry K."/>
            <person name="Sandor L."/>
            <person name="Lee J."/>
            <person name="Lipzen A."/>
            <person name="Pangilinan J."/>
            <person name="LaButti K."/>
            <person name="Hainaut M."/>
            <person name="Henrissat B."/>
            <person name="Grigoriev I.V."/>
            <person name="Spatafora J.W."/>
            <person name="Aime M.C."/>
        </authorList>
    </citation>
    <scope>NUCLEOTIDE SEQUENCE [LARGE SCALE GENOMIC DNA]</scope>
    <source>
        <strain evidence="12">MCA 4198</strain>
    </source>
</reference>
<gene>
    <name evidence="12" type="ORF">FA10DRAFT_264351</name>
</gene>
<evidence type="ECO:0000256" key="7">
    <source>
        <dbReference type="ARBA" id="ARBA00022917"/>
    </source>
</evidence>